<proteinExistence type="predicted"/>
<feature type="domain" description="DUF4842" evidence="3">
    <location>
        <begin position="486"/>
        <end position="693"/>
    </location>
</feature>
<keyword evidence="1" id="KW-0732">Signal</keyword>
<evidence type="ECO:0000313" key="5">
    <source>
        <dbReference type="Proteomes" id="UP000240912"/>
    </source>
</evidence>
<evidence type="ECO:0000313" key="4">
    <source>
        <dbReference type="EMBL" id="PST81826.1"/>
    </source>
</evidence>
<reference evidence="4 5" key="1">
    <citation type="submission" date="2018-03" db="EMBL/GenBank/DDBJ databases">
        <authorList>
            <person name="Keele B.F."/>
        </authorList>
    </citation>
    <scope>NUCLEOTIDE SEQUENCE [LARGE SCALE GENOMIC DNA]</scope>
    <source>
        <strain evidence="4 5">YL28-9</strain>
    </source>
</reference>
<gene>
    <name evidence="4" type="ORF">C7T94_18330</name>
</gene>
<protein>
    <recommendedName>
        <fullName evidence="6">LruC domain-containing protein</fullName>
    </recommendedName>
</protein>
<dbReference type="PROSITE" id="PS51257">
    <property type="entry name" value="PROKAR_LIPOPROTEIN"/>
    <property type="match status" value="1"/>
</dbReference>
<evidence type="ECO:0000259" key="2">
    <source>
        <dbReference type="Pfam" id="PF13448"/>
    </source>
</evidence>
<dbReference type="EMBL" id="PYLS01000008">
    <property type="protein sequence ID" value="PST81826.1"/>
    <property type="molecule type" value="Genomic_DNA"/>
</dbReference>
<evidence type="ECO:0000256" key="1">
    <source>
        <dbReference type="SAM" id="SignalP"/>
    </source>
</evidence>
<feature type="signal peptide" evidence="1">
    <location>
        <begin position="1"/>
        <end position="21"/>
    </location>
</feature>
<keyword evidence="5" id="KW-1185">Reference proteome</keyword>
<evidence type="ECO:0000259" key="3">
    <source>
        <dbReference type="Pfam" id="PF16130"/>
    </source>
</evidence>
<name>A0A2T3HH93_9SPHI</name>
<dbReference type="OrthoDB" id="1204817at2"/>
<evidence type="ECO:0008006" key="6">
    <source>
        <dbReference type="Google" id="ProtNLM"/>
    </source>
</evidence>
<dbReference type="Proteomes" id="UP000240912">
    <property type="component" value="Unassembled WGS sequence"/>
</dbReference>
<organism evidence="4 5">
    <name type="scientific">Pedobacter yulinensis</name>
    <dbReference type="NCBI Taxonomy" id="2126353"/>
    <lineage>
        <taxon>Bacteria</taxon>
        <taxon>Pseudomonadati</taxon>
        <taxon>Bacteroidota</taxon>
        <taxon>Sphingobacteriia</taxon>
        <taxon>Sphingobacteriales</taxon>
        <taxon>Sphingobacteriaceae</taxon>
        <taxon>Pedobacter</taxon>
    </lineage>
</organism>
<dbReference type="Pfam" id="PF13448">
    <property type="entry name" value="DUF4114"/>
    <property type="match status" value="1"/>
</dbReference>
<comment type="caution">
    <text evidence="4">The sequence shown here is derived from an EMBL/GenBank/DDBJ whole genome shotgun (WGS) entry which is preliminary data.</text>
</comment>
<dbReference type="InterPro" id="IPR031025">
    <property type="entry name" value="LruC_dom"/>
</dbReference>
<dbReference type="InterPro" id="IPR025193">
    <property type="entry name" value="DUF4114"/>
</dbReference>
<dbReference type="NCBIfam" id="TIGR04456">
    <property type="entry name" value="LruC_dom"/>
    <property type="match status" value="1"/>
</dbReference>
<feature type="chain" id="PRO_5015593435" description="LruC domain-containing protein" evidence="1">
    <location>
        <begin position="22"/>
        <end position="708"/>
    </location>
</feature>
<dbReference type="AlphaFoldDB" id="A0A2T3HH93"/>
<accession>A0A2T3HH93</accession>
<feature type="domain" description="DUF4114" evidence="2">
    <location>
        <begin position="319"/>
        <end position="401"/>
    </location>
</feature>
<dbReference type="InterPro" id="IPR032295">
    <property type="entry name" value="DUF4842"/>
</dbReference>
<sequence>MVGKLKQMALLAAILGFGIFAGCKKTEDPQVDPPGTKIPYNFNYLTTQRVSLNIRMLSNNNQPIAGALLTVIAGSDAQKVLLKAVSNDQGEVKGVIDMPSYLDSLTIFPKYTGLLSEVKAVVGGRSALHITIGGTEGLSGDVLINTDDPGTPAPATAGKNDMSTSGIFGTDYGYPSPYTSASNAVLNTSEYPFRLGRPRYLLATSDVIDASLLSYINASLPEGQPLTETHPEYLLSTAQPNIVVTQNNTEVFVTFVSEGADYKNTLGWYSYPTSTPPTSATGSSLLGAIDRITMVFPNASAFGSGGGLKPGNKVSLGRFSAGTTIAFVLFQDAWNTSAGVETGGTKFYTDARFNPESTAALRRHSVQLYDAEHELFVFGFEDINRTSASDNDFNDLVVYASAGPVTGLSKANVAAIDTRVDSDGDGVDDAVDEFPDDATRAYTTYYPSATGWATLAFEDNWPNTGDYDVNDLVVNYRYRYVSNAGNNVVELTGYYQPVAAGADFRNGFGVQLPVAPAAVSSVTGQLLQNSYIALAANGVEAGQSRAVIIPFDSHENLLRNADGSPQVNTNLAKPRASGGLATVVVQFATPVAQSSLAASAFNPFLISNRRRGYEVHLPNYAPTDKANKTLLRTGADNSLPTSGRYYLDVNNSPWALNFPDAFSYPVETKSISSAYLYFLNWARSGGTQYTDWYINTAAGYRADQNIYR</sequence>
<dbReference type="Pfam" id="PF16130">
    <property type="entry name" value="DUF4842"/>
    <property type="match status" value="1"/>
</dbReference>